<dbReference type="PROSITE" id="PS00626">
    <property type="entry name" value="RCC1_2"/>
    <property type="match status" value="1"/>
</dbReference>
<evidence type="ECO:0000256" key="2">
    <source>
        <dbReference type="PROSITE-ProRule" id="PRU00235"/>
    </source>
</evidence>
<feature type="repeat" description="RCC1" evidence="2">
    <location>
        <begin position="1"/>
        <end position="48"/>
    </location>
</feature>
<feature type="compositionally biased region" description="Polar residues" evidence="3">
    <location>
        <begin position="767"/>
        <end position="776"/>
    </location>
</feature>
<dbReference type="InterPro" id="IPR058923">
    <property type="entry name" value="RCC1-like_dom"/>
</dbReference>
<evidence type="ECO:0000256" key="1">
    <source>
        <dbReference type="ARBA" id="ARBA00022737"/>
    </source>
</evidence>
<dbReference type="Gene3D" id="1.25.10.10">
    <property type="entry name" value="Leucine-rich Repeat Variant"/>
    <property type="match status" value="2"/>
</dbReference>
<dbReference type="Proteomes" id="UP000050792">
    <property type="component" value="Unassembled WGS sequence"/>
</dbReference>
<dbReference type="InterPro" id="IPR009091">
    <property type="entry name" value="RCC1/BLIP-II"/>
</dbReference>
<dbReference type="InterPro" id="IPR016024">
    <property type="entry name" value="ARM-type_fold"/>
</dbReference>
<evidence type="ECO:0000256" key="3">
    <source>
        <dbReference type="SAM" id="MobiDB-lite"/>
    </source>
</evidence>
<reference evidence="6" key="2">
    <citation type="submission" date="2023-11" db="UniProtKB">
        <authorList>
            <consortium name="WormBaseParasite"/>
        </authorList>
    </citation>
    <scope>IDENTIFICATION</scope>
</reference>
<feature type="repeat" description="RCC1" evidence="2">
    <location>
        <begin position="147"/>
        <end position="211"/>
    </location>
</feature>
<dbReference type="PANTHER" id="PTHR34258">
    <property type="entry name" value="ARMADILLO-LIKE HELICAL DOMAIN CONTAINING PROTEIN 1"/>
    <property type="match status" value="1"/>
</dbReference>
<keyword evidence="1" id="KW-0677">Repeat</keyword>
<reference evidence="5" key="1">
    <citation type="submission" date="2022-06" db="EMBL/GenBank/DDBJ databases">
        <authorList>
            <person name="Berger JAMES D."/>
            <person name="Berger JAMES D."/>
        </authorList>
    </citation>
    <scope>NUCLEOTIDE SEQUENCE [LARGE SCALE GENOMIC DNA]</scope>
</reference>
<evidence type="ECO:0000313" key="6">
    <source>
        <dbReference type="WBParaSite" id="SRDH1_15200.1"/>
    </source>
</evidence>
<feature type="repeat" description="RCC1" evidence="2">
    <location>
        <begin position="48"/>
        <end position="97"/>
    </location>
</feature>
<keyword evidence="5" id="KW-1185">Reference proteome</keyword>
<dbReference type="WBParaSite" id="SRDH1_15200.1">
    <property type="protein sequence ID" value="SRDH1_15200.1"/>
    <property type="gene ID" value="SRDH1_15200"/>
</dbReference>
<dbReference type="Gene3D" id="2.130.10.30">
    <property type="entry name" value="Regulator of chromosome condensation 1/beta-lactamase-inhibitor protein II"/>
    <property type="match status" value="2"/>
</dbReference>
<evidence type="ECO:0000259" key="4">
    <source>
        <dbReference type="Pfam" id="PF25390"/>
    </source>
</evidence>
<dbReference type="AlphaFoldDB" id="A0AA85EMM2"/>
<dbReference type="InterPro" id="IPR000408">
    <property type="entry name" value="Reg_chr_condens"/>
</dbReference>
<dbReference type="SUPFAM" id="SSF50985">
    <property type="entry name" value="RCC1/BLIP-II"/>
    <property type="match status" value="1"/>
</dbReference>
<evidence type="ECO:0000313" key="5">
    <source>
        <dbReference type="Proteomes" id="UP000050792"/>
    </source>
</evidence>
<feature type="region of interest" description="Disordered" evidence="3">
    <location>
        <begin position="726"/>
        <end position="814"/>
    </location>
</feature>
<organism evidence="5 6">
    <name type="scientific">Schistosoma rodhaini</name>
    <dbReference type="NCBI Taxonomy" id="6188"/>
    <lineage>
        <taxon>Eukaryota</taxon>
        <taxon>Metazoa</taxon>
        <taxon>Spiralia</taxon>
        <taxon>Lophotrochozoa</taxon>
        <taxon>Platyhelminthes</taxon>
        <taxon>Trematoda</taxon>
        <taxon>Digenea</taxon>
        <taxon>Strigeidida</taxon>
        <taxon>Schistosomatoidea</taxon>
        <taxon>Schistosomatidae</taxon>
        <taxon>Schistosoma</taxon>
    </lineage>
</organism>
<feature type="repeat" description="RCC1" evidence="2">
    <location>
        <begin position="98"/>
        <end position="146"/>
    </location>
</feature>
<proteinExistence type="predicted"/>
<dbReference type="PROSITE" id="PS50012">
    <property type="entry name" value="RCC1_3"/>
    <property type="match status" value="6"/>
</dbReference>
<dbReference type="PANTHER" id="PTHR34258:SF1">
    <property type="entry name" value="ARMADILLO-LIKE HELICAL DOMAIN CONTAINING PROTEIN 1"/>
    <property type="match status" value="1"/>
</dbReference>
<name>A0AA85EMM2_9TREM</name>
<feature type="domain" description="RCC1-like" evidence="4">
    <location>
        <begin position="2"/>
        <end position="408"/>
    </location>
</feature>
<dbReference type="PRINTS" id="PR00633">
    <property type="entry name" value="RCCNDNSATION"/>
</dbReference>
<sequence length="930" mass="103888">MLTWGANSHGQLGTGDDKDAYEPKIINFTDPVALISGGGGHSLISNENNIFSCGLNSVGQLGRSNDCNHFKIIPFSFAPTVNKVSCGWDFSVAVLSDGSVFSWGSNEYGQLGKESINSSIVPVRVDIEPVRSISAGLRHVVSVTISGKLFGWGSNRRKQLFVDKVLNKAEHYDESKQICYRPTLLNSVLGDTHEWVDCAAGAYHSVARTRTNKLALFGDTRFFKLKSEVHDLSLNTESRLSSPIWYDAELFGNNEIEQVVCGWSHVLVRTSVGEVYSWGRSDFGQLGRTVNILSKFIGKSNEIFPNFDAYPGKVHFHLNDGHEVTVKTIACGSEHSLAIDSNGQLWVWGWNEHGMCGVTTKTASQIEQHETQEEVIPYITQPYRISFRCFNQNYKVKYIGCGYGHSMAYVEFENLRGHSKELENKNKCLATIDQVIFKLLLQIMASAKQDIAIHNVTCLLRQWDCASEEKRRQLLDDFIKQYYNRTGPDLESEFAQMASLFLARICVWIKLTYMSGTCLTEQLQALHVFLSASNSYNYLLEFLEHGGVLCLQEVCISSSAKEVDKRWALKVLSCVANAGTHYKETICECYGIRAVAECMAKSKSEETQESARDLLEILAEGNPRFSDQVYKGLIGVLPCHSPKAQQLALQSIRILQAKRNTANRALIDRIVYLLESLHLEVQSAVIELVRVLMGFDIADDILVALITLLKPQHEIQLGKLFTEVTSDDNDDEINSPHMDSNEERYPSHPAPLGSRNISGIPEMKPRSMSNTKSTKLNVKYPSTCANGNSDKTEKMVKKKHRHQSQESDSEFDGNQPLSVFVQQAAAAKCLHILSQDSSTISRKIIKMGALSNLLYAMGNLEFSDSQRQASLALEYLCQTYPLVDEIVSEAMGPVLHEEFIKNPDSHYLQMTPLQADILVSNKVNYTGEGL</sequence>
<accession>A0AA85EMM2</accession>
<dbReference type="SUPFAM" id="SSF48371">
    <property type="entry name" value="ARM repeat"/>
    <property type="match status" value="1"/>
</dbReference>
<feature type="repeat" description="RCC1" evidence="2">
    <location>
        <begin position="343"/>
        <end position="412"/>
    </location>
</feature>
<feature type="repeat" description="RCC1" evidence="2">
    <location>
        <begin position="273"/>
        <end position="342"/>
    </location>
</feature>
<dbReference type="Pfam" id="PF25390">
    <property type="entry name" value="WD40_RLD"/>
    <property type="match status" value="1"/>
</dbReference>
<dbReference type="Pfam" id="PF17741">
    <property type="entry name" value="DUF5578"/>
    <property type="match status" value="1"/>
</dbReference>
<dbReference type="InterPro" id="IPR041090">
    <property type="entry name" value="DUF5578"/>
</dbReference>
<dbReference type="InterPro" id="IPR011989">
    <property type="entry name" value="ARM-like"/>
</dbReference>
<protein>
    <recommendedName>
        <fullName evidence="4">RCC1-like domain-containing protein</fullName>
    </recommendedName>
</protein>